<name>A0A448XBF4_9PLAT</name>
<dbReference type="Proteomes" id="UP000784294">
    <property type="component" value="Unassembled WGS sequence"/>
</dbReference>
<evidence type="ECO:0000256" key="1">
    <source>
        <dbReference type="SAM" id="MobiDB-lite"/>
    </source>
</evidence>
<gene>
    <name evidence="2" type="ORF">PXEA_LOCUS26304</name>
</gene>
<comment type="caution">
    <text evidence="2">The sequence shown here is derived from an EMBL/GenBank/DDBJ whole genome shotgun (WGS) entry which is preliminary data.</text>
</comment>
<feature type="compositionally biased region" description="Basic and acidic residues" evidence="1">
    <location>
        <begin position="295"/>
        <end position="313"/>
    </location>
</feature>
<sequence>MTPSSDDVYHMMDESLARFNPKRGRKSRRLRQHEYRIKAKQLQFNAIYPSSSGENGQRIFSSFAFMRTESPSDNLIEFLNFIDLLDERIKITKKVEEEEILPLLDLYAAPASHKHVKDYDDDSLLSSDLSCMQLSKVTRFLGLLSFIGPKLFALPHSLAEDIQRNLACLTPIPTQTQADVPSLSSHNQQLRKDEEALMISHKNKQFMDKRVQLFKSQDLAERTSIFHDVADSTMPKYHRSLLIKPTECVRCSIRMGVGNIHSSDHTSGWLARMKRNNDCNYCGLAVCEGNEAKHDSYSNEAKEEGRKEEEFRSHPSKTRLLTRRHRGCSSFNLKSTGLSNQGFSELLNSLPTGKLFSLCSKYLPRKIIIFELRLM</sequence>
<feature type="region of interest" description="Disordered" evidence="1">
    <location>
        <begin position="295"/>
        <end position="317"/>
    </location>
</feature>
<evidence type="ECO:0000313" key="2">
    <source>
        <dbReference type="EMBL" id="VEL32864.1"/>
    </source>
</evidence>
<accession>A0A448XBF4</accession>
<protein>
    <submittedName>
        <fullName evidence="2">Uncharacterized protein</fullName>
    </submittedName>
</protein>
<keyword evidence="3" id="KW-1185">Reference proteome</keyword>
<organism evidence="2 3">
    <name type="scientific">Protopolystoma xenopodis</name>
    <dbReference type="NCBI Taxonomy" id="117903"/>
    <lineage>
        <taxon>Eukaryota</taxon>
        <taxon>Metazoa</taxon>
        <taxon>Spiralia</taxon>
        <taxon>Lophotrochozoa</taxon>
        <taxon>Platyhelminthes</taxon>
        <taxon>Monogenea</taxon>
        <taxon>Polyopisthocotylea</taxon>
        <taxon>Polystomatidea</taxon>
        <taxon>Polystomatidae</taxon>
        <taxon>Protopolystoma</taxon>
    </lineage>
</organism>
<proteinExistence type="predicted"/>
<reference evidence="2" key="1">
    <citation type="submission" date="2018-11" db="EMBL/GenBank/DDBJ databases">
        <authorList>
            <consortium name="Pathogen Informatics"/>
        </authorList>
    </citation>
    <scope>NUCLEOTIDE SEQUENCE</scope>
</reference>
<evidence type="ECO:0000313" key="3">
    <source>
        <dbReference type="Proteomes" id="UP000784294"/>
    </source>
</evidence>
<dbReference type="EMBL" id="CAAALY010244776">
    <property type="protein sequence ID" value="VEL32864.1"/>
    <property type="molecule type" value="Genomic_DNA"/>
</dbReference>
<dbReference type="AlphaFoldDB" id="A0A448XBF4"/>